<proteinExistence type="predicted"/>
<feature type="transmembrane region" description="Helical" evidence="1">
    <location>
        <begin position="145"/>
        <end position="166"/>
    </location>
</feature>
<feature type="transmembrane region" description="Helical" evidence="1">
    <location>
        <begin position="21"/>
        <end position="42"/>
    </location>
</feature>
<dbReference type="InterPro" id="IPR003675">
    <property type="entry name" value="Rce1/LyrA-like_dom"/>
</dbReference>
<evidence type="ECO:0000313" key="4">
    <source>
        <dbReference type="Proteomes" id="UP000576969"/>
    </source>
</evidence>
<comment type="caution">
    <text evidence="3">The sequence shown here is derived from an EMBL/GenBank/DDBJ whole genome shotgun (WGS) entry which is preliminary data.</text>
</comment>
<evidence type="ECO:0000259" key="2">
    <source>
        <dbReference type="Pfam" id="PF02517"/>
    </source>
</evidence>
<feature type="transmembrane region" description="Helical" evidence="1">
    <location>
        <begin position="237"/>
        <end position="260"/>
    </location>
</feature>
<accession>A0A7Y9GNF8</accession>
<feature type="transmembrane region" description="Helical" evidence="1">
    <location>
        <begin position="98"/>
        <end position="125"/>
    </location>
</feature>
<keyword evidence="4" id="KW-1185">Reference proteome</keyword>
<feature type="transmembrane region" description="Helical" evidence="1">
    <location>
        <begin position="54"/>
        <end position="72"/>
    </location>
</feature>
<dbReference type="Pfam" id="PF02517">
    <property type="entry name" value="Rce1-like"/>
    <property type="match status" value="1"/>
</dbReference>
<evidence type="ECO:0000256" key="1">
    <source>
        <dbReference type="SAM" id="Phobius"/>
    </source>
</evidence>
<feature type="domain" description="CAAX prenyl protease 2/Lysostaphin resistance protein A-like" evidence="2">
    <location>
        <begin position="154"/>
        <end position="249"/>
    </location>
</feature>
<name>A0A7Y9GNF8_9MICO</name>
<dbReference type="EMBL" id="JACCBV010000001">
    <property type="protein sequence ID" value="NYE19743.1"/>
    <property type="molecule type" value="Genomic_DNA"/>
</dbReference>
<keyword evidence="1" id="KW-0812">Transmembrane</keyword>
<keyword evidence="1" id="KW-1133">Transmembrane helix</keyword>
<protein>
    <recommendedName>
        <fullName evidence="2">CAAX prenyl protease 2/Lysostaphin resistance protein A-like domain-containing protein</fullName>
    </recommendedName>
</protein>
<evidence type="ECO:0000313" key="3">
    <source>
        <dbReference type="EMBL" id="NYE19743.1"/>
    </source>
</evidence>
<sequence>MTERTQVRQRVSEPPYAARAVVVLIGRVALVGAASILVWVLFLPTGATAFPPSPLFAALAMLPVNLVCLWWARRLVHDRGSRLRDLIGYSRARLGRDVLWGLLWLVVLYVPFALTVLGVMALQYGDATFAAFETVFFDPASVPDLPRWAMTILAVVAVLTFAPLNAPVEELVYRGYGQRGLATRMPVALAITVSALFFGLQHIFYAPTSSAALAYACAFFVWGAGSGIIAHRQGRLMPIIVAHFAVNLFTSAPALAIAWLPQ</sequence>
<dbReference type="GO" id="GO:0080120">
    <property type="term" value="P:CAAX-box protein maturation"/>
    <property type="evidence" value="ECO:0007669"/>
    <property type="project" value="UniProtKB-ARBA"/>
</dbReference>
<organism evidence="3 4">
    <name type="scientific">Microbacterium immunditiarum</name>
    <dbReference type="NCBI Taxonomy" id="337480"/>
    <lineage>
        <taxon>Bacteria</taxon>
        <taxon>Bacillati</taxon>
        <taxon>Actinomycetota</taxon>
        <taxon>Actinomycetes</taxon>
        <taxon>Micrococcales</taxon>
        <taxon>Microbacteriaceae</taxon>
        <taxon>Microbacterium</taxon>
    </lineage>
</organism>
<gene>
    <name evidence="3" type="ORF">BJ991_001771</name>
</gene>
<feature type="transmembrane region" description="Helical" evidence="1">
    <location>
        <begin position="187"/>
        <end position="206"/>
    </location>
</feature>
<dbReference type="GO" id="GO:0004175">
    <property type="term" value="F:endopeptidase activity"/>
    <property type="evidence" value="ECO:0007669"/>
    <property type="project" value="UniProtKB-ARBA"/>
</dbReference>
<dbReference type="AlphaFoldDB" id="A0A7Y9GNF8"/>
<dbReference type="Proteomes" id="UP000576969">
    <property type="component" value="Unassembled WGS sequence"/>
</dbReference>
<keyword evidence="1" id="KW-0472">Membrane</keyword>
<dbReference type="RefSeq" id="WP_179489276.1">
    <property type="nucleotide sequence ID" value="NZ_JACCBV010000001.1"/>
</dbReference>
<reference evidence="3 4" key="1">
    <citation type="submission" date="2020-07" db="EMBL/GenBank/DDBJ databases">
        <title>Sequencing the genomes of 1000 actinobacteria strains.</title>
        <authorList>
            <person name="Klenk H.-P."/>
        </authorList>
    </citation>
    <scope>NUCLEOTIDE SEQUENCE [LARGE SCALE GENOMIC DNA]</scope>
    <source>
        <strain evidence="3 4">DSM 24662</strain>
    </source>
</reference>
<feature type="transmembrane region" description="Helical" evidence="1">
    <location>
        <begin position="212"/>
        <end position="230"/>
    </location>
</feature>